<keyword evidence="1" id="KW-0812">Transmembrane</keyword>
<evidence type="ECO:0008006" key="4">
    <source>
        <dbReference type="Google" id="ProtNLM"/>
    </source>
</evidence>
<sequence length="170" mass="18326">MTNSNRPTPSGGKLTTAYVLTGAASVLTLCGLYLLDWFPERFVEGLTFLDYRVEHLASRAEASHLQGWEVMGDTYFRIGYLVQTAAFVLLPFVVARNSRWHWWAALAVLGAAWQMAGMAGAGIVNTTFAPALGPLAGLLALLGWGLARWAVDDAGPPAVAGSASRRTRHH</sequence>
<keyword evidence="1" id="KW-1133">Transmembrane helix</keyword>
<protein>
    <recommendedName>
        <fullName evidence="4">DUF4386 domain-containing protein</fullName>
    </recommendedName>
</protein>
<reference evidence="2 3" key="1">
    <citation type="submission" date="2024-06" db="EMBL/GenBank/DDBJ databases">
        <title>The Natural Products Discovery Center: Release of the First 8490 Sequenced Strains for Exploring Actinobacteria Biosynthetic Diversity.</title>
        <authorList>
            <person name="Kalkreuter E."/>
            <person name="Kautsar S.A."/>
            <person name="Yang D."/>
            <person name="Bader C.D."/>
            <person name="Teijaro C.N."/>
            <person name="Fluegel L."/>
            <person name="Davis C.M."/>
            <person name="Simpson J.R."/>
            <person name="Lauterbach L."/>
            <person name="Steele A.D."/>
            <person name="Gui C."/>
            <person name="Meng S."/>
            <person name="Li G."/>
            <person name="Viehrig K."/>
            <person name="Ye F."/>
            <person name="Su P."/>
            <person name="Kiefer A.F."/>
            <person name="Nichols A."/>
            <person name="Cepeda A.J."/>
            <person name="Yan W."/>
            <person name="Fan B."/>
            <person name="Jiang Y."/>
            <person name="Adhikari A."/>
            <person name="Zheng C.-J."/>
            <person name="Schuster L."/>
            <person name="Cowan T.M."/>
            <person name="Smanski M.J."/>
            <person name="Chevrette M.G."/>
            <person name="De Carvalho L.P.S."/>
            <person name="Shen B."/>
        </authorList>
    </citation>
    <scope>NUCLEOTIDE SEQUENCE [LARGE SCALE GENOMIC DNA]</scope>
    <source>
        <strain evidence="2 3">NPDC006434</strain>
    </source>
</reference>
<dbReference type="RefSeq" id="WP_123545198.1">
    <property type="nucleotide sequence ID" value="NZ_JBEGHN010000005.1"/>
</dbReference>
<feature type="transmembrane region" description="Helical" evidence="1">
    <location>
        <begin position="15"/>
        <end position="35"/>
    </location>
</feature>
<evidence type="ECO:0000313" key="2">
    <source>
        <dbReference type="EMBL" id="MET9846005.1"/>
    </source>
</evidence>
<gene>
    <name evidence="2" type="ORF">ABZZ21_15820</name>
</gene>
<organism evidence="2 3">
    <name type="scientific">Streptomyces ossamyceticus</name>
    <dbReference type="NCBI Taxonomy" id="249581"/>
    <lineage>
        <taxon>Bacteria</taxon>
        <taxon>Bacillati</taxon>
        <taxon>Actinomycetota</taxon>
        <taxon>Actinomycetes</taxon>
        <taxon>Kitasatosporales</taxon>
        <taxon>Streptomycetaceae</taxon>
        <taxon>Streptomyces</taxon>
    </lineage>
</organism>
<proteinExistence type="predicted"/>
<name>A0ABV2UZ34_9ACTN</name>
<comment type="caution">
    <text evidence="2">The sequence shown here is derived from an EMBL/GenBank/DDBJ whole genome shotgun (WGS) entry which is preliminary data.</text>
</comment>
<dbReference type="Proteomes" id="UP001550210">
    <property type="component" value="Unassembled WGS sequence"/>
</dbReference>
<keyword evidence="3" id="KW-1185">Reference proteome</keyword>
<dbReference type="EMBL" id="JBEXPZ010000018">
    <property type="protein sequence ID" value="MET9846005.1"/>
    <property type="molecule type" value="Genomic_DNA"/>
</dbReference>
<feature type="transmembrane region" description="Helical" evidence="1">
    <location>
        <begin position="100"/>
        <end position="124"/>
    </location>
</feature>
<feature type="transmembrane region" description="Helical" evidence="1">
    <location>
        <begin position="75"/>
        <end position="94"/>
    </location>
</feature>
<accession>A0ABV2UZ34</accession>
<keyword evidence="1" id="KW-0472">Membrane</keyword>
<feature type="transmembrane region" description="Helical" evidence="1">
    <location>
        <begin position="131"/>
        <end position="151"/>
    </location>
</feature>
<evidence type="ECO:0000256" key="1">
    <source>
        <dbReference type="SAM" id="Phobius"/>
    </source>
</evidence>
<evidence type="ECO:0000313" key="3">
    <source>
        <dbReference type="Proteomes" id="UP001550210"/>
    </source>
</evidence>